<protein>
    <submittedName>
        <fullName evidence="2">Uncharacterized protein</fullName>
    </submittedName>
</protein>
<dbReference type="EMBL" id="JAAMOB010000009">
    <property type="protein sequence ID" value="KAF4109505.1"/>
    <property type="molecule type" value="Genomic_DNA"/>
</dbReference>
<evidence type="ECO:0000313" key="2">
    <source>
        <dbReference type="EMBL" id="KAF4109505.1"/>
    </source>
</evidence>
<comment type="caution">
    <text evidence="2">The sequence shown here is derived from an EMBL/GenBank/DDBJ whole genome shotgun (WGS) entry which is preliminary data.</text>
</comment>
<accession>A0A7J6CSA2</accession>
<name>A0A7J6CSA2_9TELE</name>
<sequence length="346" mass="38545">MAANRQSSPMMAARLESEWRSHPVPVTSPKSSPVSILSPVLTPVLVYGPKLHPVPMFVPETSPFLEYGPGTTPSQSANPYHPSSPFGPSYLREIPPDLPIHVEHRQDVAPDPDPQSATSPATNSGQASLRLDRRRAALQTQRCSCPSSGMMKGIIPKNKTKGTDFCGVKDYYYIIRSDLGCYMQSSNFNKGTDLTIFSLHPTCQNGDHYLGHQDGYFYIIKGHSYRRVTDLSTDGGAVVYSLHPNCQGGDHYLSAFGKFYIIFQGKGTYRRTTNMNQDSDAVEYDLHPNCRDGLYYWGLPNHYYFLKPVSEWGVEYYKATNFNKGSVSVSILFIPMLLTSCLVACQ</sequence>
<evidence type="ECO:0000256" key="1">
    <source>
        <dbReference type="SAM" id="MobiDB-lite"/>
    </source>
</evidence>
<gene>
    <name evidence="2" type="ORF">G5714_010578</name>
</gene>
<feature type="compositionally biased region" description="Polar residues" evidence="1">
    <location>
        <begin position="115"/>
        <end position="125"/>
    </location>
</feature>
<organism evidence="2 3">
    <name type="scientific">Onychostoma macrolepis</name>
    <dbReference type="NCBI Taxonomy" id="369639"/>
    <lineage>
        <taxon>Eukaryota</taxon>
        <taxon>Metazoa</taxon>
        <taxon>Chordata</taxon>
        <taxon>Craniata</taxon>
        <taxon>Vertebrata</taxon>
        <taxon>Euteleostomi</taxon>
        <taxon>Actinopterygii</taxon>
        <taxon>Neopterygii</taxon>
        <taxon>Teleostei</taxon>
        <taxon>Ostariophysi</taxon>
        <taxon>Cypriniformes</taxon>
        <taxon>Cyprinidae</taxon>
        <taxon>Acrossocheilinae</taxon>
        <taxon>Onychostoma</taxon>
    </lineage>
</organism>
<feature type="region of interest" description="Disordered" evidence="1">
    <location>
        <begin position="67"/>
        <end position="88"/>
    </location>
</feature>
<evidence type="ECO:0000313" key="3">
    <source>
        <dbReference type="Proteomes" id="UP000579812"/>
    </source>
</evidence>
<dbReference type="AlphaFoldDB" id="A0A7J6CSA2"/>
<proteinExistence type="predicted"/>
<dbReference type="Proteomes" id="UP000579812">
    <property type="component" value="Unassembled WGS sequence"/>
</dbReference>
<reference evidence="2 3" key="1">
    <citation type="submission" date="2020-04" db="EMBL/GenBank/DDBJ databases">
        <title>Chromosome-level genome assembly of a cyprinid fish Onychostoma macrolepis by integration of Nanopore Sequencing, Bionano and Hi-C technology.</title>
        <authorList>
            <person name="Wang D."/>
        </authorList>
    </citation>
    <scope>NUCLEOTIDE SEQUENCE [LARGE SCALE GENOMIC DNA]</scope>
    <source>
        <strain evidence="2">SWU-2019</strain>
        <tissue evidence="2">Muscle</tissue>
    </source>
</reference>
<feature type="region of interest" description="Disordered" evidence="1">
    <location>
        <begin position="106"/>
        <end position="129"/>
    </location>
</feature>
<keyword evidence="3" id="KW-1185">Reference proteome</keyword>